<dbReference type="PANTHER" id="PTHR42866">
    <property type="entry name" value="3-DEOXY-MANNO-OCTULOSONATE CYTIDYLYLTRANSFERASE"/>
    <property type="match status" value="1"/>
</dbReference>
<evidence type="ECO:0000313" key="5">
    <source>
        <dbReference type="EMBL" id="CDP79131.1"/>
    </source>
</evidence>
<dbReference type="GO" id="GO:0008690">
    <property type="term" value="F:3-deoxy-manno-octulosonate cytidylyltransferase activity"/>
    <property type="evidence" value="ECO:0007669"/>
    <property type="project" value="UniProtKB-UniRule"/>
</dbReference>
<dbReference type="PANTHER" id="PTHR42866:SF2">
    <property type="entry name" value="3-DEOXY-MANNO-OCTULOSONATE CYTIDYLYLTRANSFERASE, MITOCHONDRIAL"/>
    <property type="match status" value="1"/>
</dbReference>
<dbReference type="Gene3D" id="3.90.550.10">
    <property type="entry name" value="Spore Coat Polysaccharide Biosynthesis Protein SpsA, Chain A"/>
    <property type="match status" value="1"/>
</dbReference>
<keyword evidence="4" id="KW-0963">Cytoplasm</keyword>
<comment type="similarity">
    <text evidence="4">Belongs to the KdsB family.</text>
</comment>
<comment type="pathway">
    <text evidence="4">Nucleotide-sugar biosynthesis; CMP-3-deoxy-D-manno-octulosonate biosynthesis; CMP-3-deoxy-D-manno-octulosonate from 3-deoxy-D-manno-octulosonate and CTP: step 1/1.</text>
</comment>
<dbReference type="CDD" id="cd02517">
    <property type="entry name" value="CMP-KDO-Synthetase"/>
    <property type="match status" value="1"/>
</dbReference>
<dbReference type="EC" id="2.7.7.38" evidence="4"/>
<dbReference type="GO" id="GO:0033468">
    <property type="term" value="P:CMP-keto-3-deoxy-D-manno-octulosonic acid biosynthetic process"/>
    <property type="evidence" value="ECO:0007669"/>
    <property type="project" value="UniProtKB-UniRule"/>
</dbReference>
<evidence type="ECO:0000256" key="1">
    <source>
        <dbReference type="ARBA" id="ARBA00022679"/>
    </source>
</evidence>
<accession>A0A024LN12</accession>
<reference evidence="5" key="1">
    <citation type="submission" date="2013-11" db="EMBL/GenBank/DDBJ databases">
        <authorList>
            <person name="GENOMES U."/>
        </authorList>
    </citation>
    <scope>NUCLEOTIDE SEQUENCE</scope>
    <source>
        <strain evidence="5">MVT06</strain>
    </source>
</reference>
<comment type="catalytic activity">
    <reaction evidence="4">
        <text>3-deoxy-alpha-D-manno-oct-2-ulosonate + CTP = CMP-3-deoxy-beta-D-manno-octulosonate + diphosphate</text>
        <dbReference type="Rhea" id="RHEA:23448"/>
        <dbReference type="ChEBI" id="CHEBI:33019"/>
        <dbReference type="ChEBI" id="CHEBI:37563"/>
        <dbReference type="ChEBI" id="CHEBI:85986"/>
        <dbReference type="ChEBI" id="CHEBI:85987"/>
        <dbReference type="EC" id="2.7.7.38"/>
    </reaction>
</comment>
<dbReference type="NCBIfam" id="NF003948">
    <property type="entry name" value="PRK05450.1-1"/>
    <property type="match status" value="1"/>
</dbReference>
<dbReference type="InterPro" id="IPR029044">
    <property type="entry name" value="Nucleotide-diphossugar_trans"/>
</dbReference>
<dbReference type="NCBIfam" id="TIGR00466">
    <property type="entry name" value="kdsB"/>
    <property type="match status" value="1"/>
</dbReference>
<dbReference type="InterPro" id="IPR003329">
    <property type="entry name" value="Cytidylyl_trans"/>
</dbReference>
<dbReference type="GO" id="GO:0009103">
    <property type="term" value="P:lipopolysaccharide biosynthetic process"/>
    <property type="evidence" value="ECO:0007669"/>
    <property type="project" value="UniProtKB-UniRule"/>
</dbReference>
<sequence>MAFKPLILIPARMGSSRLPGKPLAEIAGKPMIIHVAEQAKKAALGRIIVATDHNTIAQAVTAYGHECIITRTDHQSGSDRIYEALTIIDPERHYNIIVNLQGDLPTITAHEIISALQPLENDLTDIATLGAKLVEEDEKTNPNVVKIIGTPLSQNRLRALYFTRATAPYGNGPLYHHIGLYAYRREALERFVTLAPSTLEQREKLEQLRALENNMRIDVEIIDTIPLSVDTQSDLDKVRKILT</sequence>
<organism evidence="5">
    <name type="scientific">Bartonella schoenbuchensis</name>
    <dbReference type="NCBI Taxonomy" id="165694"/>
    <lineage>
        <taxon>Bacteria</taxon>
        <taxon>Pseudomonadati</taxon>
        <taxon>Pseudomonadota</taxon>
        <taxon>Alphaproteobacteria</taxon>
        <taxon>Hyphomicrobiales</taxon>
        <taxon>Bartonellaceae</taxon>
        <taxon>Bartonella</taxon>
    </lineage>
</organism>
<proteinExistence type="inferred from homology"/>
<gene>
    <name evidence="4 5" type="primary">kdsB</name>
    <name evidence="5" type="ORF">BN1046_00019</name>
</gene>
<name>A0A024LN12_9HYPH</name>
<dbReference type="EMBL" id="HG977193">
    <property type="protein sequence ID" value="CDP79131.1"/>
    <property type="molecule type" value="Genomic_DNA"/>
</dbReference>
<comment type="function">
    <text evidence="4">Activates KDO (a required 8-carbon sugar) for incorporation into bacterial lipopolysaccharide in Gram-negative bacteria.</text>
</comment>
<protein>
    <recommendedName>
        <fullName evidence="4">3-deoxy-manno-octulosonate cytidylyltransferase</fullName>
        <ecNumber evidence="4">2.7.7.38</ecNumber>
    </recommendedName>
    <alternativeName>
        <fullName evidence="4">CMP-2-keto-3-deoxyoctulosonic acid synthase</fullName>
        <shortName evidence="4">CKS</shortName>
        <shortName evidence="4">CMP-KDO synthase</shortName>
    </alternativeName>
</protein>
<dbReference type="Pfam" id="PF02348">
    <property type="entry name" value="CTP_transf_3"/>
    <property type="match status" value="1"/>
</dbReference>
<comment type="subcellular location">
    <subcellularLocation>
        <location evidence="4">Cytoplasm</location>
    </subcellularLocation>
</comment>
<dbReference type="HAMAP" id="MF_00057">
    <property type="entry name" value="KdsB"/>
    <property type="match status" value="1"/>
</dbReference>
<keyword evidence="2 4" id="KW-0548">Nucleotidyltransferase</keyword>
<keyword evidence="3 4" id="KW-0448">Lipopolysaccharide biosynthesis</keyword>
<dbReference type="UniPathway" id="UPA00358">
    <property type="reaction ID" value="UER00476"/>
</dbReference>
<evidence type="ECO:0000256" key="3">
    <source>
        <dbReference type="ARBA" id="ARBA00022985"/>
    </source>
</evidence>
<dbReference type="InterPro" id="IPR004528">
    <property type="entry name" value="KdsB"/>
</dbReference>
<evidence type="ECO:0000256" key="4">
    <source>
        <dbReference type="HAMAP-Rule" id="MF_00057"/>
    </source>
</evidence>
<dbReference type="SUPFAM" id="SSF53448">
    <property type="entry name" value="Nucleotide-diphospho-sugar transferases"/>
    <property type="match status" value="1"/>
</dbReference>
<evidence type="ECO:0000256" key="2">
    <source>
        <dbReference type="ARBA" id="ARBA00022695"/>
    </source>
</evidence>
<reference evidence="5" key="2">
    <citation type="submission" date="2014-05" db="EMBL/GenBank/DDBJ databases">
        <title>Genome sequencing of Bartonella spp. isolated from human blood.</title>
        <authorList>
            <person name="Raoult D."/>
        </authorList>
    </citation>
    <scope>NUCLEOTIDE SEQUENCE</scope>
    <source>
        <strain evidence="5">MVT06</strain>
    </source>
</reference>
<keyword evidence="1 4" id="KW-0808">Transferase</keyword>
<dbReference type="AlphaFoldDB" id="A0A024LN12"/>
<dbReference type="NCBIfam" id="NF003952">
    <property type="entry name" value="PRK05450.1-5"/>
    <property type="match status" value="1"/>
</dbReference>
<dbReference type="GO" id="GO:0005829">
    <property type="term" value="C:cytosol"/>
    <property type="evidence" value="ECO:0007669"/>
    <property type="project" value="TreeGrafter"/>
</dbReference>